<dbReference type="RefSeq" id="WP_203419267.1">
    <property type="nucleotide sequence ID" value="NZ_CP069352.1"/>
</dbReference>
<dbReference type="EMBL" id="CP069352">
    <property type="protein sequence ID" value="QRK83186.1"/>
    <property type="molecule type" value="Genomic_DNA"/>
</dbReference>
<evidence type="ECO:0008006" key="3">
    <source>
        <dbReference type="Google" id="ProtNLM"/>
    </source>
</evidence>
<reference evidence="1 2" key="1">
    <citation type="submission" date="2021-02" db="EMBL/GenBank/DDBJ databases">
        <authorList>
            <person name="Cea Torrescassana E."/>
        </authorList>
    </citation>
    <scope>NUCLEOTIDE SEQUENCE [LARGE SCALE GENOMIC DNA]</scope>
    <source>
        <strain evidence="1 2">CT364</strain>
    </source>
</reference>
<reference evidence="1 2" key="2">
    <citation type="submission" date="2021-03" db="EMBL/GenBank/DDBJ databases">
        <title>P. granadensis CT364 genome publication.</title>
        <authorList>
            <person name="Stach J."/>
            <person name="Montero-Calasanz Md.C."/>
        </authorList>
    </citation>
    <scope>NUCLEOTIDE SEQUENCE [LARGE SCALE GENOMIC DNA]</scope>
    <source>
        <strain evidence="1 2">CT364</strain>
    </source>
</reference>
<organism evidence="1 2">
    <name type="scientific">Pseudomonas granadensis</name>
    <dbReference type="NCBI Taxonomy" id="1421430"/>
    <lineage>
        <taxon>Bacteria</taxon>
        <taxon>Pseudomonadati</taxon>
        <taxon>Pseudomonadota</taxon>
        <taxon>Gammaproteobacteria</taxon>
        <taxon>Pseudomonadales</taxon>
        <taxon>Pseudomonadaceae</taxon>
        <taxon>Pseudomonas</taxon>
    </lineage>
</organism>
<proteinExistence type="predicted"/>
<evidence type="ECO:0000313" key="1">
    <source>
        <dbReference type="EMBL" id="QRK83186.1"/>
    </source>
</evidence>
<accession>A0ABX7GCW2</accession>
<protein>
    <recommendedName>
        <fullName evidence="3">Ig-like domain (Group 1)</fullName>
    </recommendedName>
</protein>
<name>A0ABX7GCW2_9PSED</name>
<sequence length="1198" mass="130365">MNKDNVFTRYNFIVNGEFTLGLDGWTVNDRQKVTRQSGLWQGVTVGYMNAVNLGEGEQTIILAERPRPTPGRADYKLMFHYEAIQGAAGTLRIDRVGGPVDLELIPSREADSEPIPEPGEELQDLNLVPYQYKDPITVNPEEKNVTFTLMSPDNGGPGRPGAVRLAFMRVELHLEPLQLQGHTIDEEPQPVGETLRLCFGATHALELQPEDDSVWNATRAGLLVNGEIVDPENVLTVSPPGGTVQAIERPWCITCDRINDDREIERTLDVRSEYTAELYSLKTLCGHFQLDVIALKEAAYYPVIALSQGVELRVRVRSHYTEMPLAGREVTWTLKGATPADDIVLHRHFSDAEGEASFLWEPHTAGAFEIEASVDSYYKKEQARRVFPVRALQEDPWLSATFSLDGSGREWIWGGDTGYPCRGAMHEVILAFAQGHALADAELKLQWKSEYTPGGLGMTFAPELDSSNPVVGQGGKWKMTCGNRVDSLFNFEVRCSRLLESSPLQELHLAHNSLKLGEVKQPSRFPVVGGVLVPLQIQVLSTVPGVGAVTGVDVAWKLSDEPDQTLPTGSEGWSQYEFNPEEEGSFSVSAKFASPYEGPEVEHSFELKVLPENPLASLTKVTMAGKEAGTVGLLCFRNSESVELRVDPVGSTLLGEEFYLNVAGYAAADLAFEFVPPLNIPCKMIKEGLSWQVSSSSETSARFLLSVCHAQLPAYDLPGRLLSTTLEHEGTILFDDAGVDVASTVFPCLGAEHVLRFEPAHDSLLLGLNVAAKRVDPWGQALNVKLTPVEPQALQSDGLNWSLDARDSTESGTLALAFELPQANFTFPPIAMSLGHNRIEITESRAPTFDPIVGQTLPLEIKSQSFYTRESMPGLEVSFLHGDDCTNVATLNTGWAKFFFEATEPGNVTVVATVPSPYDGADAPSFVFNITVLAVAAASNRSMALPTPIPLAGISLMALPQKTSIRDLEIVEVREPEFDPVVGESVWIAVRVRSSSTQRAASGAQVTFTAEQSPVSVITDGEGWAGFAYKAEQARDVEVIATLLNVEDEPETAPTHSFRFKSLAASGWEGARIQLNNEVPKIWGVSTLFPRITQAHTIRLIVDGPDNPLLGREICLGLKGHSSPEVLGVTTQPALGQSRVLTADGLSWQCNGTFSGAYNLQLAASRLLKQSPLNAISLGPVPPGELPADSIVRTGDQS</sequence>
<evidence type="ECO:0000313" key="2">
    <source>
        <dbReference type="Proteomes" id="UP000663686"/>
    </source>
</evidence>
<keyword evidence="2" id="KW-1185">Reference proteome</keyword>
<dbReference type="Proteomes" id="UP000663686">
    <property type="component" value="Chromosome"/>
</dbReference>
<gene>
    <name evidence="1" type="ORF">JN757_21995</name>
</gene>